<reference evidence="2" key="1">
    <citation type="journal article" date="2009" name="PLoS Genet.">
        <title>Sequencing, mapping, and analysis of 27,455 maize full-length cDNAs.</title>
        <authorList>
            <person name="Soderlund C."/>
            <person name="Descour A."/>
            <person name="Kudrna D."/>
            <person name="Bomhoff M."/>
            <person name="Boyd L."/>
            <person name="Currie J."/>
            <person name="Angelova A."/>
            <person name="Collura K."/>
            <person name="Wissotski M."/>
            <person name="Ashley E."/>
            <person name="Morrow D."/>
            <person name="Fernandes J."/>
            <person name="Walbot V."/>
            <person name="Yu Y."/>
        </authorList>
    </citation>
    <scope>NUCLEOTIDE SEQUENCE</scope>
    <source>
        <strain evidence="2">B73</strain>
    </source>
</reference>
<dbReference type="KEGG" id="zma:100273776"/>
<dbReference type="GeneID" id="100273776"/>
<organism evidence="2">
    <name type="scientific">Zea mays</name>
    <name type="common">Maize</name>
    <dbReference type="NCBI Taxonomy" id="4577"/>
    <lineage>
        <taxon>Eukaryota</taxon>
        <taxon>Viridiplantae</taxon>
        <taxon>Streptophyta</taxon>
        <taxon>Embryophyta</taxon>
        <taxon>Tracheophyta</taxon>
        <taxon>Spermatophyta</taxon>
        <taxon>Magnoliopsida</taxon>
        <taxon>Liliopsida</taxon>
        <taxon>Poales</taxon>
        <taxon>Poaceae</taxon>
        <taxon>PACMAD clade</taxon>
        <taxon>Panicoideae</taxon>
        <taxon>Andropogonodae</taxon>
        <taxon>Andropogoneae</taxon>
        <taxon>Tripsacinae</taxon>
        <taxon>Zea</taxon>
    </lineage>
</organism>
<evidence type="ECO:0000313" key="2">
    <source>
        <dbReference type="EMBL" id="ACF86793.1"/>
    </source>
</evidence>
<accession>B4FXF0</accession>
<sequence>MAASCALTSSHGDLAHGGSPCSAYSPLQELAQPLSAGDRAISLDTPLPLLLPMVALADLSHGVGNSSTSLHGRPRSSPYSPSTSSSPRPQPLFRRCGDPVSLACCPILASRPGRLHGRRRKAQSDAPHVLDEKPEREIICFFCGIRVEFINEILGCLGEEEGYAPCSSFPWFPTAAAGNIPTPDAEIHASGSIFLNVGCLSDLAVDLLLTAACALFPPSSSPGSAQPRPYYRPQYVN</sequence>
<evidence type="ECO:0000256" key="1">
    <source>
        <dbReference type="SAM" id="MobiDB-lite"/>
    </source>
</evidence>
<protein>
    <submittedName>
        <fullName evidence="2">Uncharacterized protein</fullName>
    </submittedName>
</protein>
<proteinExistence type="evidence at transcript level"/>
<feature type="compositionally biased region" description="Low complexity" evidence="1">
    <location>
        <begin position="75"/>
        <end position="87"/>
    </location>
</feature>
<dbReference type="AlphaFoldDB" id="B4FXF0"/>
<feature type="region of interest" description="Disordered" evidence="1">
    <location>
        <begin position="65"/>
        <end position="91"/>
    </location>
</feature>
<name>B4FXF0_MAIZE</name>
<dbReference type="EMBL" id="BT041788">
    <property type="protein sequence ID" value="ACF86793.1"/>
    <property type="molecule type" value="mRNA"/>
</dbReference>
<dbReference type="RefSeq" id="NP_001352727.1">
    <property type="nucleotide sequence ID" value="NM_001365798.1"/>
</dbReference>